<dbReference type="Gene3D" id="3.30.500.20">
    <property type="entry name" value="BH3703-like domains"/>
    <property type="match status" value="1"/>
</dbReference>
<evidence type="ECO:0008006" key="3">
    <source>
        <dbReference type="Google" id="ProtNLM"/>
    </source>
</evidence>
<organism evidence="1 2">
    <name type="scientific">Pseudomonas fluorescens</name>
    <dbReference type="NCBI Taxonomy" id="294"/>
    <lineage>
        <taxon>Bacteria</taxon>
        <taxon>Pseudomonadati</taxon>
        <taxon>Pseudomonadota</taxon>
        <taxon>Gammaproteobacteria</taxon>
        <taxon>Pseudomonadales</taxon>
        <taxon>Pseudomonadaceae</taxon>
        <taxon>Pseudomonas</taxon>
    </lineage>
</organism>
<dbReference type="InterPro" id="IPR036170">
    <property type="entry name" value="YezG-like_sf"/>
</dbReference>
<dbReference type="AlphaFoldDB" id="A0A0N9XBM5"/>
<dbReference type="EMBL" id="CP012831">
    <property type="protein sequence ID" value="ALI08792.1"/>
    <property type="molecule type" value="Genomic_DNA"/>
</dbReference>
<protein>
    <recommendedName>
        <fullName evidence="3">DUF600 family protein</fullName>
    </recommendedName>
</protein>
<reference evidence="1 2" key="2">
    <citation type="journal article" date="2018" name="Nature">
        <title>Mutant phenotypes for thousands of bacterial genes of unknown function.</title>
        <authorList>
            <person name="Price M.N."/>
            <person name="Wetmore K.M."/>
            <person name="Waters R.J."/>
            <person name="Callaghan M."/>
            <person name="Ray J."/>
            <person name="Liu H."/>
            <person name="Kuehl J.V."/>
            <person name="Melnyk R.A."/>
            <person name="Lamson J.S."/>
            <person name="Suh Y."/>
            <person name="Carlson H.K."/>
            <person name="Esquivel Z."/>
            <person name="Sadeeshkumar H."/>
            <person name="Chakraborty R."/>
            <person name="Zane G.M."/>
            <person name="Rubin B.E."/>
            <person name="Wall J.D."/>
            <person name="Visel A."/>
            <person name="Bristow J."/>
            <person name="Blow M.J."/>
            <person name="Arkin A.P."/>
            <person name="Deutschbauer A.M."/>
        </authorList>
    </citation>
    <scope>NUCLEOTIDE SEQUENCE [LARGE SCALE GENOMIC DNA]</scope>
    <source>
        <strain evidence="1 2">FW300-N2C3</strain>
    </source>
</reference>
<dbReference type="RefSeq" id="WP_060741024.1">
    <property type="nucleotide sequence ID" value="NZ_CP012831.1"/>
</dbReference>
<proteinExistence type="predicted"/>
<reference evidence="2" key="1">
    <citation type="submission" date="2015-09" db="EMBL/GenBank/DDBJ databases">
        <title>Whole genome sequence of Pseudomonas fluorescens FW300-N2C3.</title>
        <authorList>
            <person name="Ray J."/>
            <person name="Melnyk R."/>
            <person name="Deutschbauer A."/>
        </authorList>
    </citation>
    <scope>NUCLEOTIDE SEQUENCE [LARGE SCALE GENOMIC DNA]</scope>
    <source>
        <strain evidence="2">FW300-N2C3</strain>
    </source>
</reference>
<dbReference type="Proteomes" id="UP000059425">
    <property type="component" value="Chromosome"/>
</dbReference>
<evidence type="ECO:0000313" key="2">
    <source>
        <dbReference type="Proteomes" id="UP000059425"/>
    </source>
</evidence>
<accession>A0A0N9XBM5</accession>
<gene>
    <name evidence="1" type="ORF">AO356_18845</name>
</gene>
<name>A0A0N9XBM5_PSEFL</name>
<dbReference type="SUPFAM" id="SSF160424">
    <property type="entry name" value="BH3703-like"/>
    <property type="match status" value="1"/>
</dbReference>
<evidence type="ECO:0000313" key="1">
    <source>
        <dbReference type="EMBL" id="ALI08792.1"/>
    </source>
</evidence>
<sequence length="115" mass="13050">MSEQGLYQKVGQLLLDAGPSEAQKIVVRARLFAEGDGGSYEFDYFDKTNRSSWFDPDSRAVGDLTELLVELRRYYVENGLCQNGKAWSSCAVTLDVEKMKISIDYNYDDKVLFAE</sequence>